<dbReference type="PANTHER" id="PTHR30437:SF4">
    <property type="entry name" value="TRANSCRIPTION ELONGATION FACTOR GREA"/>
    <property type="match status" value="1"/>
</dbReference>
<dbReference type="FunFam" id="1.10.287.180:FF:000001">
    <property type="entry name" value="Transcription elongation factor GreA"/>
    <property type="match status" value="1"/>
</dbReference>
<feature type="domain" description="Transcription elongation factor GreA/GreB N-terminal" evidence="10">
    <location>
        <begin position="10"/>
        <end position="78"/>
    </location>
</feature>
<evidence type="ECO:0000256" key="3">
    <source>
        <dbReference type="ARBA" id="ARBA00023015"/>
    </source>
</evidence>
<dbReference type="Pfam" id="PF01272">
    <property type="entry name" value="GreA_GreB"/>
    <property type="match status" value="1"/>
</dbReference>
<accession>A0A1W9NX62</accession>
<dbReference type="InterPro" id="IPR022691">
    <property type="entry name" value="Tscrpt_elong_fac_GreA/B_N"/>
</dbReference>
<reference evidence="12" key="1">
    <citation type="submission" date="2017-03" db="EMBL/GenBank/DDBJ databases">
        <title>Novel pathways for hydrocarbon cycling and metabolic interdependencies in hydrothermal sediment communities.</title>
        <authorList>
            <person name="Dombrowski N."/>
            <person name="Seitz K."/>
            <person name="Teske A."/>
            <person name="Baker B."/>
        </authorList>
    </citation>
    <scope>NUCLEOTIDE SEQUENCE [LARGE SCALE GENOMIC DNA]</scope>
</reference>
<dbReference type="PANTHER" id="PTHR30437">
    <property type="entry name" value="TRANSCRIPTION ELONGATION FACTOR GREA"/>
    <property type="match status" value="1"/>
</dbReference>
<dbReference type="PIRSF" id="PIRSF006092">
    <property type="entry name" value="GreA_GreB"/>
    <property type="match status" value="1"/>
</dbReference>
<dbReference type="Gene3D" id="1.10.287.180">
    <property type="entry name" value="Transcription elongation factor, GreA/GreB, N-terminal domain"/>
    <property type="match status" value="1"/>
</dbReference>
<sequence length="156" mass="17318">MTNQKNTKNLITKEGLEEFKKEYDELVSSKRPRVLKRVSEMRSLGDLKENEAYHAARKQLAFIDGRIKELEYIFKNALVSNKNKGSTAQIGSSIKLEVEGQQQKITLVGESEGNLSQGRISVSSPLGRAILGKSPGTEIKVEAPGGEIIYKILEIN</sequence>
<feature type="domain" description="Transcription elongation factor GreA/GreB C-terminal" evidence="9">
    <location>
        <begin position="86"/>
        <end position="156"/>
    </location>
</feature>
<protein>
    <recommendedName>
        <fullName evidence="2 8">Transcription elongation factor GreA</fullName>
    </recommendedName>
    <alternativeName>
        <fullName evidence="7 8">Transcript cleavage factor GreA</fullName>
    </alternativeName>
</protein>
<evidence type="ECO:0000256" key="2">
    <source>
        <dbReference type="ARBA" id="ARBA00013729"/>
    </source>
</evidence>
<keyword evidence="3 8" id="KW-0805">Transcription regulation</keyword>
<evidence type="ECO:0000259" key="9">
    <source>
        <dbReference type="Pfam" id="PF01272"/>
    </source>
</evidence>
<dbReference type="EMBL" id="MZGJ01000030">
    <property type="protein sequence ID" value="OQX50580.1"/>
    <property type="molecule type" value="Genomic_DNA"/>
</dbReference>
<dbReference type="GO" id="GO:0032784">
    <property type="term" value="P:regulation of DNA-templated transcription elongation"/>
    <property type="evidence" value="ECO:0007669"/>
    <property type="project" value="UniProtKB-UniRule"/>
</dbReference>
<dbReference type="InterPro" id="IPR023459">
    <property type="entry name" value="Tscrpt_elong_fac_GreA/B_fam"/>
</dbReference>
<evidence type="ECO:0000259" key="10">
    <source>
        <dbReference type="Pfam" id="PF03449"/>
    </source>
</evidence>
<dbReference type="InterPro" id="IPR036805">
    <property type="entry name" value="Tscrpt_elong_fac_GreA/B_N_sf"/>
</dbReference>
<dbReference type="SUPFAM" id="SSF46557">
    <property type="entry name" value="GreA transcript cleavage protein, N-terminal domain"/>
    <property type="match status" value="1"/>
</dbReference>
<evidence type="ECO:0000256" key="6">
    <source>
        <dbReference type="ARBA" id="ARBA00024916"/>
    </source>
</evidence>
<dbReference type="STRING" id="1968527.B5M47_03685"/>
<dbReference type="GO" id="GO:0006354">
    <property type="term" value="P:DNA-templated transcription elongation"/>
    <property type="evidence" value="ECO:0007669"/>
    <property type="project" value="TreeGrafter"/>
</dbReference>
<dbReference type="Gene3D" id="3.10.50.30">
    <property type="entry name" value="Transcription elongation factor, GreA/GreB, C-terminal domain"/>
    <property type="match status" value="1"/>
</dbReference>
<evidence type="ECO:0000313" key="11">
    <source>
        <dbReference type="EMBL" id="OQX50580.1"/>
    </source>
</evidence>
<keyword evidence="4 8" id="KW-0238">DNA-binding</keyword>
<comment type="caution">
    <text evidence="11">The sequence shown here is derived from an EMBL/GenBank/DDBJ whole genome shotgun (WGS) entry which is preliminary data.</text>
</comment>
<comment type="function">
    <text evidence="6 8">Necessary for efficient RNA polymerase transcription elongation past template-encoded arresting sites. The arresting sites in DNA have the property of trapping a certain fraction of elongating RNA polymerases that pass through, resulting in locked ternary complexes. Cleavage of the nascent transcript by cleavage factors such as GreA or GreB allows the resumption of elongation from the new 3'terminus. GreA releases sequences of 2 to 3 nucleotides.</text>
</comment>
<dbReference type="AlphaFoldDB" id="A0A1W9NX62"/>
<comment type="similarity">
    <text evidence="1 8">Belongs to the GreA/GreB family.</text>
</comment>
<dbReference type="HAMAP" id="MF_00105">
    <property type="entry name" value="GreA_GreB"/>
    <property type="match status" value="1"/>
</dbReference>
<evidence type="ECO:0000256" key="8">
    <source>
        <dbReference type="HAMAP-Rule" id="MF_00105"/>
    </source>
</evidence>
<dbReference type="InterPro" id="IPR036953">
    <property type="entry name" value="GreA/GreB_C_sf"/>
</dbReference>
<dbReference type="SUPFAM" id="SSF54534">
    <property type="entry name" value="FKBP-like"/>
    <property type="match status" value="1"/>
</dbReference>
<dbReference type="InterPro" id="IPR028624">
    <property type="entry name" value="Tscrpt_elong_fac_GreA/B"/>
</dbReference>
<gene>
    <name evidence="8" type="primary">greA</name>
    <name evidence="11" type="ORF">B5M47_03685</name>
</gene>
<dbReference type="GO" id="GO:0003677">
    <property type="term" value="F:DNA binding"/>
    <property type="evidence" value="ECO:0007669"/>
    <property type="project" value="UniProtKB-UniRule"/>
</dbReference>
<dbReference type="Pfam" id="PF03449">
    <property type="entry name" value="GreA_GreB_N"/>
    <property type="match status" value="1"/>
</dbReference>
<dbReference type="Proteomes" id="UP000192520">
    <property type="component" value="Unassembled WGS sequence"/>
</dbReference>
<evidence type="ECO:0000256" key="1">
    <source>
        <dbReference type="ARBA" id="ARBA00008213"/>
    </source>
</evidence>
<keyword evidence="5 8" id="KW-0804">Transcription</keyword>
<evidence type="ECO:0000313" key="12">
    <source>
        <dbReference type="Proteomes" id="UP000192520"/>
    </source>
</evidence>
<organism evidence="11 12">
    <name type="scientific">candidate division CPR3 bacterium 4484_211</name>
    <dbReference type="NCBI Taxonomy" id="1968527"/>
    <lineage>
        <taxon>Bacteria</taxon>
        <taxon>Bacteria division CPR3</taxon>
    </lineage>
</organism>
<name>A0A1W9NX62_UNCC3</name>
<evidence type="ECO:0000256" key="7">
    <source>
        <dbReference type="ARBA" id="ARBA00030776"/>
    </source>
</evidence>
<proteinExistence type="inferred from homology"/>
<dbReference type="InterPro" id="IPR001437">
    <property type="entry name" value="Tscrpt_elong_fac_GreA/B_C"/>
</dbReference>
<evidence type="ECO:0000256" key="4">
    <source>
        <dbReference type="ARBA" id="ARBA00023125"/>
    </source>
</evidence>
<evidence type="ECO:0000256" key="5">
    <source>
        <dbReference type="ARBA" id="ARBA00023163"/>
    </source>
</evidence>
<dbReference type="GO" id="GO:0070063">
    <property type="term" value="F:RNA polymerase binding"/>
    <property type="evidence" value="ECO:0007669"/>
    <property type="project" value="InterPro"/>
</dbReference>